<dbReference type="EMBL" id="HBIM01025413">
    <property type="protein sequence ID" value="CAE0422326.1"/>
    <property type="molecule type" value="Transcribed_RNA"/>
</dbReference>
<feature type="compositionally biased region" description="Low complexity" evidence="2">
    <location>
        <begin position="52"/>
        <end position="64"/>
    </location>
</feature>
<feature type="compositionally biased region" description="Basic and acidic residues" evidence="2">
    <location>
        <begin position="716"/>
        <end position="748"/>
    </location>
</feature>
<gene>
    <name evidence="3" type="ORF">ACOF00016_LOCUS18904</name>
</gene>
<name>A0A7S3LIC8_9STRA</name>
<feature type="compositionally biased region" description="Polar residues" evidence="2">
    <location>
        <begin position="968"/>
        <end position="980"/>
    </location>
</feature>
<organism evidence="3">
    <name type="scientific">Amphora coffeiformis</name>
    <dbReference type="NCBI Taxonomy" id="265554"/>
    <lineage>
        <taxon>Eukaryota</taxon>
        <taxon>Sar</taxon>
        <taxon>Stramenopiles</taxon>
        <taxon>Ochrophyta</taxon>
        <taxon>Bacillariophyta</taxon>
        <taxon>Bacillariophyceae</taxon>
        <taxon>Bacillariophycidae</taxon>
        <taxon>Thalassiophysales</taxon>
        <taxon>Catenulaceae</taxon>
        <taxon>Amphora</taxon>
    </lineage>
</organism>
<feature type="compositionally biased region" description="Basic and acidic residues" evidence="2">
    <location>
        <begin position="774"/>
        <end position="784"/>
    </location>
</feature>
<evidence type="ECO:0000256" key="1">
    <source>
        <dbReference type="SAM" id="Coils"/>
    </source>
</evidence>
<dbReference type="AlphaFoldDB" id="A0A7S3LIC8"/>
<feature type="compositionally biased region" description="Basic and acidic residues" evidence="2">
    <location>
        <begin position="70"/>
        <end position="81"/>
    </location>
</feature>
<sequence>MASPDRPRVPGKESGSADDEEDWQEASSPEEETWLLVPVLDAACQAQKLVYQTSTTSSSRQTNKNNKRKRGEDQQHTEKKSPSFSLIREWHVVLGDTSAREGRTTQATKELRAIKMEFKEKYFGKRRGAWIDEAIAAFKHRLARQFSATDVGRVLIKCTPKNKHRVVQHSQYGYKGDTKPDFAEAKDEIEALTKFFNSRDAPILAKEIARYQRELTSLKMATLRPSQKMIQGFEDRLFFFVRQLELAEQENDTSAQKFLDDLAPINTLKNQWRHLQEHKQVQPLEVVNQEEKAFPSALTNNRAKMDQSPKVIETKNHPRNLSLREALEQYSKELQRLEQAYGAEHQIFQEFQERLAHFRRQLGVDCDGSKAADQIARLLKTEWDLLGENVKNLYLEPGIEMDGLLHNVPPNLKLGETDQDGVVDVPLDNPSCSIFNSVGYGTTERSEGEAFAAGLFDGPRMNSLSSSASFHFSFPRAHFPARLDSLEDMSLYASLDSWKPDFDSDISGIDPQVKRLRGVARQNIGKCSAARDDESNQIEGEESSLSRRKDPIGYFLEPTLEYALDYNSTMEPPVTPSPTNEVTESTLVAVYTTPVEDSIESTIPTVAGYPVCVPTNQDMCLYHVNSPPTPPMIVSVSKEFDEEAITDSPDKLVEPDRVQTSNIPLDPFVVLDSSMSKINDPTQLLLQIFFRPMPMPRQQTIEILPDSSTIKRRLCNGKDNDDTKRKSHEDEKSHQADKDKKSHQDNRAQTRSSARTICASHDEKSPHRTSPLDTSRKSNRENSKLVETASTQEKYDLPSSRTRMDPFKREDWIPGAMAIEGPRFSNDEVVEEELVPYPENTPALPMEASTRSEDNFTKSLPRCIDATCSLPVAAAVVEPPDVVRAELMDELSGITAISGESKNRRRRCLARPLRAFRVIVRAASRLKSLSLRRGRSGGDDSLSSGSSHSTPRQRRRRRPQLGEDHSIDSFTTWNSQSTRGTRIERGHPRVGFWQDGSTLAYLRQSSRNLQPHFMLAN</sequence>
<feature type="coiled-coil region" evidence="1">
    <location>
        <begin position="320"/>
        <end position="347"/>
    </location>
</feature>
<feature type="region of interest" description="Disordered" evidence="2">
    <location>
        <begin position="1"/>
        <end position="30"/>
    </location>
</feature>
<feature type="compositionally biased region" description="Acidic residues" evidence="2">
    <location>
        <begin position="16"/>
        <end position="30"/>
    </location>
</feature>
<reference evidence="3" key="1">
    <citation type="submission" date="2021-01" db="EMBL/GenBank/DDBJ databases">
        <authorList>
            <person name="Corre E."/>
            <person name="Pelletier E."/>
            <person name="Niang G."/>
            <person name="Scheremetjew M."/>
            <person name="Finn R."/>
            <person name="Kale V."/>
            <person name="Holt S."/>
            <person name="Cochrane G."/>
            <person name="Meng A."/>
            <person name="Brown T."/>
            <person name="Cohen L."/>
        </authorList>
    </citation>
    <scope>NUCLEOTIDE SEQUENCE</scope>
    <source>
        <strain evidence="3">CCMP127</strain>
    </source>
</reference>
<proteinExistence type="predicted"/>
<accession>A0A7S3LIC8</accession>
<feature type="region of interest" description="Disordered" evidence="2">
    <location>
        <begin position="701"/>
        <end position="802"/>
    </location>
</feature>
<feature type="region of interest" description="Disordered" evidence="2">
    <location>
        <begin position="51"/>
        <end position="83"/>
    </location>
</feature>
<keyword evidence="1" id="KW-0175">Coiled coil</keyword>
<feature type="region of interest" description="Disordered" evidence="2">
    <location>
        <begin position="930"/>
        <end position="989"/>
    </location>
</feature>
<feature type="compositionally biased region" description="Basic and acidic residues" evidence="2">
    <location>
        <begin position="1"/>
        <end position="11"/>
    </location>
</feature>
<evidence type="ECO:0000313" key="3">
    <source>
        <dbReference type="EMBL" id="CAE0422326.1"/>
    </source>
</evidence>
<evidence type="ECO:0000256" key="2">
    <source>
        <dbReference type="SAM" id="MobiDB-lite"/>
    </source>
</evidence>
<protein>
    <submittedName>
        <fullName evidence="3">Uncharacterized protein</fullName>
    </submittedName>
</protein>